<evidence type="ECO:0000313" key="1">
    <source>
        <dbReference type="EMBL" id="BCJ64744.1"/>
    </source>
</evidence>
<sequence length="148" mass="16414">MGISYRLTLAGEIPPRDVVEVAAPDATEARTPAGNQLFSSARYEESGYLMNVSSGSNGYYDAEDDDGYWEWEPAEYVNISFDMGKDDEAVEGVTNMVTAVARVLADRPEDAALVLNGNWLLLTRVAGTLRRHRAQWWAHYGVDGLIPW</sequence>
<proteinExistence type="predicted"/>
<gene>
    <name evidence="1" type="ORF">Prubr_17650</name>
</gene>
<dbReference type="InterPro" id="IPR049799">
    <property type="entry name" value="SitI3-like"/>
</dbReference>
<organism evidence="1 2">
    <name type="scientific">Polymorphospora rubra</name>
    <dbReference type="NCBI Taxonomy" id="338584"/>
    <lineage>
        <taxon>Bacteria</taxon>
        <taxon>Bacillati</taxon>
        <taxon>Actinomycetota</taxon>
        <taxon>Actinomycetes</taxon>
        <taxon>Micromonosporales</taxon>
        <taxon>Micromonosporaceae</taxon>
        <taxon>Polymorphospora</taxon>
    </lineage>
</organism>
<keyword evidence="2" id="KW-1185">Reference proteome</keyword>
<reference evidence="1" key="1">
    <citation type="submission" date="2020-08" db="EMBL/GenBank/DDBJ databases">
        <title>Whole genome shotgun sequence of Polymorphospora rubra NBRC 101157.</title>
        <authorList>
            <person name="Komaki H."/>
            <person name="Tamura T."/>
        </authorList>
    </citation>
    <scope>NUCLEOTIDE SEQUENCE</scope>
    <source>
        <strain evidence="1">NBRC 101157</strain>
    </source>
</reference>
<accession>A0A810MW25</accession>
<dbReference type="KEGG" id="pry:Prubr_17650"/>
<dbReference type="Proteomes" id="UP000680866">
    <property type="component" value="Chromosome"/>
</dbReference>
<dbReference type="AlphaFoldDB" id="A0A810MW25"/>
<evidence type="ECO:0000313" key="2">
    <source>
        <dbReference type="Proteomes" id="UP000680866"/>
    </source>
</evidence>
<name>A0A810MW25_9ACTN</name>
<dbReference type="RefSeq" id="WP_212823529.1">
    <property type="nucleotide sequence ID" value="NZ_AP023359.1"/>
</dbReference>
<protein>
    <submittedName>
        <fullName evidence="1">Uncharacterized protein</fullName>
    </submittedName>
</protein>
<dbReference type="NCBIfam" id="NF040657">
    <property type="entry name" value="immun_SitI3"/>
    <property type="match status" value="1"/>
</dbReference>
<dbReference type="EMBL" id="AP023359">
    <property type="protein sequence ID" value="BCJ64744.1"/>
    <property type="molecule type" value="Genomic_DNA"/>
</dbReference>